<dbReference type="NCBIfam" id="TIGR03790">
    <property type="entry name" value="TIGR03790 family protein"/>
    <property type="match status" value="1"/>
</dbReference>
<keyword evidence="1" id="KW-0175">Coiled coil</keyword>
<keyword evidence="2" id="KW-0732">Signal</keyword>
<organism evidence="3 4">
    <name type="scientific">Anaerobaca lacustris</name>
    <dbReference type="NCBI Taxonomy" id="3044600"/>
    <lineage>
        <taxon>Bacteria</taxon>
        <taxon>Pseudomonadati</taxon>
        <taxon>Planctomycetota</taxon>
        <taxon>Phycisphaerae</taxon>
        <taxon>Sedimentisphaerales</taxon>
        <taxon>Anaerobacaceae</taxon>
        <taxon>Anaerobaca</taxon>
    </lineage>
</organism>
<protein>
    <submittedName>
        <fullName evidence="3">TIGR03790 family protein</fullName>
    </submittedName>
</protein>
<dbReference type="AlphaFoldDB" id="A0AAW6TYX4"/>
<dbReference type="InterPro" id="IPR022265">
    <property type="entry name" value="CHP03790"/>
</dbReference>
<proteinExistence type="predicted"/>
<evidence type="ECO:0000256" key="1">
    <source>
        <dbReference type="SAM" id="Coils"/>
    </source>
</evidence>
<feature type="chain" id="PRO_5044014987" evidence="2">
    <location>
        <begin position="22"/>
        <end position="404"/>
    </location>
</feature>
<feature type="signal peptide" evidence="2">
    <location>
        <begin position="1"/>
        <end position="21"/>
    </location>
</feature>
<evidence type="ECO:0000313" key="3">
    <source>
        <dbReference type="EMBL" id="MDI6448924.1"/>
    </source>
</evidence>
<name>A0AAW6TYX4_9BACT</name>
<comment type="caution">
    <text evidence="3">The sequence shown here is derived from an EMBL/GenBank/DDBJ whole genome shotgun (WGS) entry which is preliminary data.</text>
</comment>
<dbReference type="EMBL" id="JASCXX010000007">
    <property type="protein sequence ID" value="MDI6448924.1"/>
    <property type="molecule type" value="Genomic_DNA"/>
</dbReference>
<sequence length="404" mass="45151">MTNSASSRLLLILFCCSPLWALQPDEILVLANSNHAASVRLARYYCERRGVPSGHVVPLALGTTLRDTISRDDYEKRIAQPIRRLFSTRADMAGIRCLVTTYGIPFRVGPRGPLTQHEGRLTQIRSQLEQAREAIAQLEAKDMKSSAEYGQRARQVTALQSQIDWITGKETHASVDSELSMVLFGSYELYRWQPNLLRTNAPQPFRTLMVSRLDGPDYAITAGLVDKALEAEANGLTGTAYIDSRGMFTKDTYGHYDQSLRDLALLIQLRGQLPLKEERTGDLFPPGSCPDTALYCGWYSVSKYVDAFEFVPGAVGFHIASFEAASLRDPNSTQWCPAMLTRGITATLGPVAEPYLHSFPEPKAFFSELFAGSCLVEAFYRTKPFNSWQLVLIGDPLYRPFRED</sequence>
<gene>
    <name evidence="3" type="ORF">QJ522_07685</name>
</gene>
<dbReference type="Proteomes" id="UP001431776">
    <property type="component" value="Unassembled WGS sequence"/>
</dbReference>
<accession>A0AAW6TYX4</accession>
<evidence type="ECO:0000256" key="2">
    <source>
        <dbReference type="SAM" id="SignalP"/>
    </source>
</evidence>
<evidence type="ECO:0000313" key="4">
    <source>
        <dbReference type="Proteomes" id="UP001431776"/>
    </source>
</evidence>
<dbReference type="RefSeq" id="WP_349244334.1">
    <property type="nucleotide sequence ID" value="NZ_JASCXX010000007.1"/>
</dbReference>
<reference evidence="3" key="1">
    <citation type="submission" date="2023-05" db="EMBL/GenBank/DDBJ databases">
        <title>Anaerotaeda fermentans gen. nov., sp. nov., a novel anaerobic planctomycete of the new family within the order Sedimentisphaerales isolated from Taman Peninsula, Russia.</title>
        <authorList>
            <person name="Khomyakova M.A."/>
            <person name="Merkel A.Y."/>
            <person name="Slobodkin A.I."/>
        </authorList>
    </citation>
    <scope>NUCLEOTIDE SEQUENCE</scope>
    <source>
        <strain evidence="3">M17dextr</strain>
    </source>
</reference>
<feature type="coiled-coil region" evidence="1">
    <location>
        <begin position="114"/>
        <end position="148"/>
    </location>
</feature>
<keyword evidence="4" id="KW-1185">Reference proteome</keyword>